<reference evidence="1" key="1">
    <citation type="submission" date="2018-08" db="EMBL/GenBank/DDBJ databases">
        <title>A genome reference for cultivated species of the human gut microbiota.</title>
        <authorList>
            <person name="Zou Y."/>
            <person name="Xue W."/>
            <person name="Luo G."/>
        </authorList>
    </citation>
    <scope>NUCLEOTIDE SEQUENCE [LARGE SCALE GENOMIC DNA]</scope>
    <source>
        <strain evidence="1">TF05-5AC</strain>
    </source>
</reference>
<accession>A0A3E3HYP9</accession>
<dbReference type="AlphaFoldDB" id="A0A3E3HYP9"/>
<comment type="caution">
    <text evidence="1">The sequence shown here is derived from an EMBL/GenBank/DDBJ whole genome shotgun (WGS) entry which is preliminary data.</text>
</comment>
<evidence type="ECO:0000313" key="2">
    <source>
        <dbReference type="Proteomes" id="UP000260812"/>
    </source>
</evidence>
<keyword evidence="2" id="KW-1185">Reference proteome</keyword>
<name>A0A3E3HYP9_9FIRM</name>
<evidence type="ECO:0000313" key="1">
    <source>
        <dbReference type="EMBL" id="RGE56974.1"/>
    </source>
</evidence>
<dbReference type="Proteomes" id="UP000260812">
    <property type="component" value="Unassembled WGS sequence"/>
</dbReference>
<dbReference type="EMBL" id="QVLV01000019">
    <property type="protein sequence ID" value="RGE56974.1"/>
    <property type="molecule type" value="Genomic_DNA"/>
</dbReference>
<proteinExistence type="predicted"/>
<gene>
    <name evidence="1" type="ORF">DXC51_21585</name>
</gene>
<sequence>MRALWRAEDFPPGFAEQNASPLASRGFSSWFCGAKCEPSGEQKIFLFALLRHEKTQAYFIV</sequence>
<organism evidence="1 2">
    <name type="scientific">Eisenbergiella massiliensis</name>
    <dbReference type="NCBI Taxonomy" id="1720294"/>
    <lineage>
        <taxon>Bacteria</taxon>
        <taxon>Bacillati</taxon>
        <taxon>Bacillota</taxon>
        <taxon>Clostridia</taxon>
        <taxon>Lachnospirales</taxon>
        <taxon>Lachnospiraceae</taxon>
        <taxon>Eisenbergiella</taxon>
    </lineage>
</organism>
<protein>
    <submittedName>
        <fullName evidence="1">Uncharacterized protein</fullName>
    </submittedName>
</protein>